<keyword evidence="2" id="KW-0813">Transport</keyword>
<keyword evidence="12" id="KW-0378">Hydrolase</keyword>
<feature type="transmembrane region" description="Helical" evidence="10">
    <location>
        <begin position="898"/>
        <end position="922"/>
    </location>
</feature>
<dbReference type="Gene3D" id="3.40.50.300">
    <property type="entry name" value="P-loop containing nucleotide triphosphate hydrolases"/>
    <property type="match status" value="1"/>
</dbReference>
<dbReference type="SMART" id="SM00382">
    <property type="entry name" value="AAA"/>
    <property type="match status" value="1"/>
</dbReference>
<accession>U2E6Z8</accession>
<keyword evidence="5" id="KW-0547">Nucleotide-binding</keyword>
<evidence type="ECO:0000256" key="5">
    <source>
        <dbReference type="ARBA" id="ARBA00022741"/>
    </source>
</evidence>
<dbReference type="PANTHER" id="PTHR42798">
    <property type="entry name" value="LIPOPROTEIN-RELEASING SYSTEM ATP-BINDING PROTEIN LOLD"/>
    <property type="match status" value="1"/>
</dbReference>
<feature type="transmembrane region" description="Helical" evidence="10">
    <location>
        <begin position="943"/>
        <end position="974"/>
    </location>
</feature>
<dbReference type="PANTHER" id="PTHR42798:SF6">
    <property type="entry name" value="CELL DIVISION ATP-BINDING PROTEIN FTSE"/>
    <property type="match status" value="1"/>
</dbReference>
<keyword evidence="4 10" id="KW-0812">Transmembrane</keyword>
<dbReference type="InterPro" id="IPR027417">
    <property type="entry name" value="P-loop_NTPase"/>
</dbReference>
<dbReference type="Proteomes" id="UP000005707">
    <property type="component" value="Unassembled WGS sequence"/>
</dbReference>
<dbReference type="SUPFAM" id="SSF52540">
    <property type="entry name" value="P-loop containing nucleoside triphosphate hydrolases"/>
    <property type="match status" value="1"/>
</dbReference>
<dbReference type="Pfam" id="PF00005">
    <property type="entry name" value="ABC_tran"/>
    <property type="match status" value="1"/>
</dbReference>
<dbReference type="InterPro" id="IPR003593">
    <property type="entry name" value="AAA+_ATPase"/>
</dbReference>
<keyword evidence="8 10" id="KW-0472">Membrane</keyword>
<gene>
    <name evidence="12" type="ORF">HLPCO_002941</name>
</gene>
<dbReference type="EMBL" id="AFNU02000019">
    <property type="protein sequence ID" value="ERJ10988.1"/>
    <property type="molecule type" value="Genomic_DNA"/>
</dbReference>
<evidence type="ECO:0000256" key="10">
    <source>
        <dbReference type="SAM" id="Phobius"/>
    </source>
</evidence>
<feature type="domain" description="ABC transporter" evidence="11">
    <location>
        <begin position="2"/>
        <end position="239"/>
    </location>
</feature>
<evidence type="ECO:0000256" key="4">
    <source>
        <dbReference type="ARBA" id="ARBA00022692"/>
    </source>
</evidence>
<comment type="similarity">
    <text evidence="9">Belongs to the ABC transporter superfamily. Macrolide exporter (TC 3.A.1.122) family.</text>
</comment>
<dbReference type="PROSITE" id="PS00211">
    <property type="entry name" value="ABC_TRANSPORTER_1"/>
    <property type="match status" value="1"/>
</dbReference>
<keyword evidence="13" id="KW-1185">Reference proteome</keyword>
<dbReference type="InterPro" id="IPR003838">
    <property type="entry name" value="ABC3_permease_C"/>
</dbReference>
<dbReference type="EC" id="3.6.3.-" evidence="12"/>
<dbReference type="CDD" id="cd03255">
    <property type="entry name" value="ABC_MJ0796_LolCDE_FtsE"/>
    <property type="match status" value="1"/>
</dbReference>
<dbReference type="PROSITE" id="PS50893">
    <property type="entry name" value="ABC_TRANSPORTER_2"/>
    <property type="match status" value="1"/>
</dbReference>
<evidence type="ECO:0000313" key="13">
    <source>
        <dbReference type="Proteomes" id="UP000005707"/>
    </source>
</evidence>
<keyword evidence="6 12" id="KW-0067">ATP-binding</keyword>
<dbReference type="eggNOG" id="COG1136">
    <property type="taxonomic scope" value="Bacteria"/>
</dbReference>
<dbReference type="RefSeq" id="WP_008825542.1">
    <property type="nucleotide sequence ID" value="NZ_AFNU02000019.1"/>
</dbReference>
<dbReference type="GO" id="GO:0005886">
    <property type="term" value="C:plasma membrane"/>
    <property type="evidence" value="ECO:0007669"/>
    <property type="project" value="UniProtKB-SubCell"/>
</dbReference>
<dbReference type="GO" id="GO:0016887">
    <property type="term" value="F:ATP hydrolysis activity"/>
    <property type="evidence" value="ECO:0007669"/>
    <property type="project" value="InterPro"/>
</dbReference>
<evidence type="ECO:0000256" key="6">
    <source>
        <dbReference type="ARBA" id="ARBA00022840"/>
    </source>
</evidence>
<evidence type="ECO:0000313" key="12">
    <source>
        <dbReference type="EMBL" id="ERJ10988.1"/>
    </source>
</evidence>
<dbReference type="AlphaFoldDB" id="U2E6Z8"/>
<dbReference type="GO" id="GO:0005524">
    <property type="term" value="F:ATP binding"/>
    <property type="evidence" value="ECO:0007669"/>
    <property type="project" value="UniProtKB-KW"/>
</dbReference>
<keyword evidence="7 10" id="KW-1133">Transmembrane helix</keyword>
<protein>
    <submittedName>
        <fullName evidence="12">Macrolide transport system ATP-binding-permease protein</fullName>
        <ecNumber evidence="12">3.6.3.-</ecNumber>
    </submittedName>
</protein>
<reference evidence="12 13" key="1">
    <citation type="journal article" date="2011" name="J. Bacteriol.">
        <title>Genome sequence of Haloplasma contractile, an unusual contractile bacterium from a deep-sea anoxic brine lake.</title>
        <authorList>
            <person name="Antunes A."/>
            <person name="Alam I."/>
            <person name="El Dorry H."/>
            <person name="Siam R."/>
            <person name="Robertson A."/>
            <person name="Bajic V.B."/>
            <person name="Stingl U."/>
        </authorList>
    </citation>
    <scope>NUCLEOTIDE SEQUENCE [LARGE SCALE GENOMIC DNA]</scope>
    <source>
        <strain evidence="12 13">SSD-17B</strain>
    </source>
</reference>
<dbReference type="InterPro" id="IPR017911">
    <property type="entry name" value="MacB-like_ATP-bd"/>
</dbReference>
<comment type="caution">
    <text evidence="12">The sequence shown here is derived from an EMBL/GenBank/DDBJ whole genome shotgun (WGS) entry which is preliminary data.</text>
</comment>
<evidence type="ECO:0000256" key="1">
    <source>
        <dbReference type="ARBA" id="ARBA00004429"/>
    </source>
</evidence>
<dbReference type="STRING" id="1033810.HLPCO_002941"/>
<evidence type="ECO:0000256" key="2">
    <source>
        <dbReference type="ARBA" id="ARBA00022448"/>
    </source>
</evidence>
<dbReference type="Pfam" id="PF02687">
    <property type="entry name" value="FtsX"/>
    <property type="match status" value="1"/>
</dbReference>
<evidence type="ECO:0000256" key="3">
    <source>
        <dbReference type="ARBA" id="ARBA00022475"/>
    </source>
</evidence>
<dbReference type="InParanoid" id="U2E6Z8"/>
<dbReference type="InterPro" id="IPR017871">
    <property type="entry name" value="ABC_transporter-like_CS"/>
</dbReference>
<comment type="subcellular location">
    <subcellularLocation>
        <location evidence="1">Cell inner membrane</location>
        <topology evidence="1">Multi-pass membrane protein</topology>
    </subcellularLocation>
</comment>
<keyword evidence="3" id="KW-1003">Cell membrane</keyword>
<sequence length="1028" mass="117161">MLEIKNITKRYKPKKGVPVTALDNVSLQFQDKGMVFVLGKSGSGKSTLLNIMGGLDQADSGEIIIKGKSSKDFRQSDFDSYRNTYLGFIFQEYNILEEFTVGANIGLALELQGKRATDEEINRIMEEVDMIGFGVRKPNELSGGQKQRVAIARALVKNPEIIMADEPTGALDSKTGIQVFKTLKKLSQDKLVIVVSHDREFAEQYGDRVIEFADGEVISDIEKTLEKPTEKSAGLNIVDDSFISVKKGYKLTSEDVELINNYIENSSQDVIISIDQKTNSDIKKIARIDDEGNKEVFKPTDPKGFLSLNEKNPFKLIKSRLPIKDAVKVGASGLRGRPIRLFFTILLSMISFTLFGLADTMGSYDKVDATVNSIIDSNVQNVSFSKRVEIDDEWSDHTWYRDTTMFKTDLDYIENELGIEVSPIYSTGRHHEEGFRFHDHLLSQSKLGHEYYIQSITGFAELNEEELSKLGFTIYGNLPNDFNEIAITNYIFAHFKEAGFRSKDGREIKAEDVTEDTIVGEQLRLNNEIYTITAIVDTQIDENRYGYLKDGRMGDGFVDYFQIQEFNTVVRYGYHALGFVQPGFIEHKIKNNLGLSVRDMGYLELQGEEHFSATVSHIVRQSDLTDDQIYLLDPNKKSLSSSEILLDANRAIELIKLHNIELPEDEQFDFITTYSDLIQYTVDQAYKEYAKNHYEEAYRQGFSPDEVLGLVHYDEFGNVIDDYEYSDDEKIRYYEEYIRHFKHDQRFIMDDTNFANFESQIRETFIKEHDLLSYINSDDLNFILHGFIESPYSSGIEKEMEPVVAGFFFPSDYMTGDGYYGPINYIVVDDEFYKQFNEHAPGPYSWAIAEMPDDEQGIREVVEFRYNDGADGVEYKLNNAVSYLLDQVNDFIEQGSKVFFYIGVGFAVFSALLLFNFITASIASKKREIGVLRALGARSSDVFSIFFSESLIIALINFVLALILTIGVIIYINTYLRGEYGLLITFLNFGIRQFFLMLVVSTGVALIASFIPVYRIAHKKPIDAIKNR</sequence>
<reference evidence="12 13" key="2">
    <citation type="journal article" date="2013" name="PLoS ONE">
        <title>INDIGO - INtegrated Data Warehouse of MIcrobial GenOmes with Examples from the Red Sea Extremophiles.</title>
        <authorList>
            <person name="Alam I."/>
            <person name="Antunes A."/>
            <person name="Kamau A.A."/>
            <person name="Ba Alawi W."/>
            <person name="Kalkatawi M."/>
            <person name="Stingl U."/>
            <person name="Bajic V.B."/>
        </authorList>
    </citation>
    <scope>NUCLEOTIDE SEQUENCE [LARGE SCALE GENOMIC DNA]</scope>
    <source>
        <strain evidence="12 13">SSD-17B</strain>
    </source>
</reference>
<evidence type="ECO:0000256" key="9">
    <source>
        <dbReference type="ARBA" id="ARBA00038388"/>
    </source>
</evidence>
<name>U2E6Z8_9MOLU</name>
<evidence type="ECO:0000256" key="7">
    <source>
        <dbReference type="ARBA" id="ARBA00022989"/>
    </source>
</evidence>
<evidence type="ECO:0000259" key="11">
    <source>
        <dbReference type="PROSITE" id="PS50893"/>
    </source>
</evidence>
<proteinExistence type="inferred from homology"/>
<feature type="transmembrane region" description="Helical" evidence="10">
    <location>
        <begin position="994"/>
        <end position="1017"/>
    </location>
</feature>
<organism evidence="12 13">
    <name type="scientific">Haloplasma contractile SSD-17B</name>
    <dbReference type="NCBI Taxonomy" id="1033810"/>
    <lineage>
        <taxon>Bacteria</taxon>
        <taxon>Bacillati</taxon>
        <taxon>Mycoplasmatota</taxon>
        <taxon>Mollicutes</taxon>
        <taxon>Haloplasmatales</taxon>
        <taxon>Haloplasmataceae</taxon>
        <taxon>Haloplasma</taxon>
    </lineage>
</organism>
<evidence type="ECO:0000256" key="8">
    <source>
        <dbReference type="ARBA" id="ARBA00023136"/>
    </source>
</evidence>
<dbReference type="InterPro" id="IPR003439">
    <property type="entry name" value="ABC_transporter-like_ATP-bd"/>
</dbReference>